<organism evidence="3">
    <name type="scientific">Thermosporothrix sp. COM3</name>
    <dbReference type="NCBI Taxonomy" id="2490863"/>
    <lineage>
        <taxon>Bacteria</taxon>
        <taxon>Bacillati</taxon>
        <taxon>Chloroflexota</taxon>
        <taxon>Ktedonobacteria</taxon>
        <taxon>Ktedonobacterales</taxon>
        <taxon>Thermosporotrichaceae</taxon>
        <taxon>Thermosporothrix</taxon>
    </lineage>
</organism>
<dbReference type="PANTHER" id="PTHR43244:SF1">
    <property type="entry name" value="5,10-METHYLENETETRAHYDROMETHANOPTERIN REDUCTASE"/>
    <property type="match status" value="1"/>
</dbReference>
<evidence type="ECO:0000256" key="1">
    <source>
        <dbReference type="ARBA" id="ARBA00023002"/>
    </source>
</evidence>
<evidence type="ECO:0000259" key="2">
    <source>
        <dbReference type="Pfam" id="PF00296"/>
    </source>
</evidence>
<dbReference type="AlphaFoldDB" id="A0A455SG89"/>
<accession>A0A455SG89</accession>
<protein>
    <submittedName>
        <fullName evidence="3">LLM class F420-dependent oxidoreductase</fullName>
    </submittedName>
</protein>
<dbReference type="EMBL" id="AP019376">
    <property type="protein sequence ID" value="BBH86331.1"/>
    <property type="molecule type" value="Genomic_DNA"/>
</dbReference>
<reference evidence="3" key="1">
    <citation type="submission" date="2018-12" db="EMBL/GenBank/DDBJ databases">
        <title>Novel natural products biosynthetic potential of the class Ktedonobacteria.</title>
        <authorList>
            <person name="Zheng Y."/>
            <person name="Saitou A."/>
            <person name="Wang C.M."/>
            <person name="Toyoda A."/>
            <person name="Minakuchi Y."/>
            <person name="Sekiguchi Y."/>
            <person name="Ueda K."/>
            <person name="Takano H."/>
            <person name="Sakai Y."/>
            <person name="Yokota A."/>
            <person name="Yabe S."/>
        </authorList>
    </citation>
    <scope>NUCLEOTIDE SEQUENCE</scope>
    <source>
        <strain evidence="3">COM3</strain>
    </source>
</reference>
<name>A0A455SG89_9CHLR</name>
<dbReference type="InterPro" id="IPR011251">
    <property type="entry name" value="Luciferase-like_dom"/>
</dbReference>
<dbReference type="InterPro" id="IPR036661">
    <property type="entry name" value="Luciferase-like_sf"/>
</dbReference>
<dbReference type="Gene3D" id="3.20.20.30">
    <property type="entry name" value="Luciferase-like domain"/>
    <property type="match status" value="1"/>
</dbReference>
<gene>
    <name evidence="3" type="ORF">KTC_10820</name>
</gene>
<keyword evidence="1" id="KW-0560">Oxidoreductase</keyword>
<dbReference type="InterPro" id="IPR050564">
    <property type="entry name" value="F420-G6PD/mer"/>
</dbReference>
<dbReference type="PANTHER" id="PTHR43244">
    <property type="match status" value="1"/>
</dbReference>
<evidence type="ECO:0000313" key="3">
    <source>
        <dbReference type="EMBL" id="BBH86331.1"/>
    </source>
</evidence>
<sequence>MNQSVRERIGLSVQPQEPAKLVETLVEIEKVGVSHIWIGGAPWEPDILTVLTAAAMRTTRLKMGTAIIQAFARHPVFLALQASSFHALAPGRLQLGIGASSPLYAKRAYGIEMDAPLAYLREYMQVLRPLLHEGAVRHQGRFLTTDIELPTTAPIPLLMAALGPKAFRLAGEIADGAISAMCPVPYLLHTALPALQEGATRAGRKCPRLVAHVPVVFTEDRETALQIGRQAMRIYTTRPNYRTMFVAAGFSLAEIEAVSERLVESLLVYGDERRIRERLLELLHTEIDELTVGLIPVADAAQEALRLARLIGEW</sequence>
<feature type="domain" description="Luciferase-like" evidence="2">
    <location>
        <begin position="13"/>
        <end position="282"/>
    </location>
</feature>
<dbReference type="GO" id="GO:0016705">
    <property type="term" value="F:oxidoreductase activity, acting on paired donors, with incorporation or reduction of molecular oxygen"/>
    <property type="evidence" value="ECO:0007669"/>
    <property type="project" value="InterPro"/>
</dbReference>
<proteinExistence type="predicted"/>
<dbReference type="SUPFAM" id="SSF51679">
    <property type="entry name" value="Bacterial luciferase-like"/>
    <property type="match status" value="1"/>
</dbReference>
<dbReference type="CDD" id="cd01097">
    <property type="entry name" value="Tetrahydromethanopterin_reductase"/>
    <property type="match status" value="1"/>
</dbReference>
<dbReference type="Pfam" id="PF00296">
    <property type="entry name" value="Bac_luciferase"/>
    <property type="match status" value="1"/>
</dbReference>